<organism evidence="1 2">
    <name type="scientific">Persea americana</name>
    <name type="common">Avocado</name>
    <dbReference type="NCBI Taxonomy" id="3435"/>
    <lineage>
        <taxon>Eukaryota</taxon>
        <taxon>Viridiplantae</taxon>
        <taxon>Streptophyta</taxon>
        <taxon>Embryophyta</taxon>
        <taxon>Tracheophyta</taxon>
        <taxon>Spermatophyta</taxon>
        <taxon>Magnoliopsida</taxon>
        <taxon>Magnoliidae</taxon>
        <taxon>Laurales</taxon>
        <taxon>Lauraceae</taxon>
        <taxon>Persea</taxon>
    </lineage>
</organism>
<sequence length="90" mass="9980">MTPQSRSLAALTALILMFLLSSSLSISHESMSLRDGQARRLRIQKPHSQTLKNLQGDAKKPDKQTDASFRRIPPSVPNPTQNKSKPRSKG</sequence>
<protein>
    <submittedName>
        <fullName evidence="1">Uncharacterized protein</fullName>
    </submittedName>
</protein>
<reference evidence="1 2" key="1">
    <citation type="journal article" date="2022" name="Hortic Res">
        <title>A haplotype resolved chromosomal level avocado genome allows analysis of novel avocado genes.</title>
        <authorList>
            <person name="Nath O."/>
            <person name="Fletcher S.J."/>
            <person name="Hayward A."/>
            <person name="Shaw L.M."/>
            <person name="Masouleh A.K."/>
            <person name="Furtado A."/>
            <person name="Henry R.J."/>
            <person name="Mitter N."/>
        </authorList>
    </citation>
    <scope>NUCLEOTIDE SEQUENCE [LARGE SCALE GENOMIC DNA]</scope>
    <source>
        <strain evidence="2">cv. Hass</strain>
    </source>
</reference>
<name>A0ACC2KJ70_PERAE</name>
<accession>A0ACC2KJ70</accession>
<comment type="caution">
    <text evidence="1">The sequence shown here is derived from an EMBL/GenBank/DDBJ whole genome shotgun (WGS) entry which is preliminary data.</text>
</comment>
<proteinExistence type="predicted"/>
<dbReference type="Proteomes" id="UP001234297">
    <property type="component" value="Chromosome 9"/>
</dbReference>
<gene>
    <name evidence="1" type="ORF">MRB53_029743</name>
</gene>
<dbReference type="EMBL" id="CM056817">
    <property type="protein sequence ID" value="KAJ8621214.1"/>
    <property type="molecule type" value="Genomic_DNA"/>
</dbReference>
<evidence type="ECO:0000313" key="1">
    <source>
        <dbReference type="EMBL" id="KAJ8621214.1"/>
    </source>
</evidence>
<evidence type="ECO:0000313" key="2">
    <source>
        <dbReference type="Proteomes" id="UP001234297"/>
    </source>
</evidence>
<keyword evidence="2" id="KW-1185">Reference proteome</keyword>